<dbReference type="CDD" id="cd00165">
    <property type="entry name" value="S4"/>
    <property type="match status" value="1"/>
</dbReference>
<dbReference type="SMART" id="SM00363">
    <property type="entry name" value="S4"/>
    <property type="match status" value="1"/>
</dbReference>
<dbReference type="GO" id="GO:0006412">
    <property type="term" value="P:translation"/>
    <property type="evidence" value="ECO:0007669"/>
    <property type="project" value="UniProtKB-UniRule"/>
</dbReference>
<comment type="similarity">
    <text evidence="1 7 8">Belongs to the universal ribosomal protein uS4 family.</text>
</comment>
<evidence type="ECO:0000313" key="13">
    <source>
        <dbReference type="Proteomes" id="UP000460298"/>
    </source>
</evidence>
<dbReference type="NCBIfam" id="NF003717">
    <property type="entry name" value="PRK05327.1"/>
    <property type="match status" value="1"/>
</dbReference>
<evidence type="ECO:0000256" key="8">
    <source>
        <dbReference type="RuleBase" id="RU003699"/>
    </source>
</evidence>
<dbReference type="AlphaFoldDB" id="A0A833GZ90"/>
<proteinExistence type="inferred from homology"/>
<evidence type="ECO:0000313" key="12">
    <source>
        <dbReference type="EMBL" id="KAB2929444.1"/>
    </source>
</evidence>
<dbReference type="EMBL" id="WBUI01000031">
    <property type="protein sequence ID" value="KAB2929444.1"/>
    <property type="molecule type" value="Genomic_DNA"/>
</dbReference>
<dbReference type="GO" id="GO:0003735">
    <property type="term" value="F:structural constituent of ribosome"/>
    <property type="evidence" value="ECO:0007669"/>
    <property type="project" value="InterPro"/>
</dbReference>
<organism evidence="12 13">
    <name type="scientific">Leptonema illini</name>
    <dbReference type="NCBI Taxonomy" id="183"/>
    <lineage>
        <taxon>Bacteria</taxon>
        <taxon>Pseudomonadati</taxon>
        <taxon>Spirochaetota</taxon>
        <taxon>Spirochaetia</taxon>
        <taxon>Leptospirales</taxon>
        <taxon>Leptospiraceae</taxon>
        <taxon>Leptonema</taxon>
    </lineage>
</organism>
<name>A0A833GZ90_9LEPT</name>
<dbReference type="Pfam" id="PF00163">
    <property type="entry name" value="Ribosomal_S4"/>
    <property type="match status" value="1"/>
</dbReference>
<evidence type="ECO:0000256" key="3">
    <source>
        <dbReference type="ARBA" id="ARBA00022884"/>
    </source>
</evidence>
<dbReference type="PANTHER" id="PTHR11831">
    <property type="entry name" value="30S 40S RIBOSOMAL PROTEIN"/>
    <property type="match status" value="1"/>
</dbReference>
<comment type="subunit">
    <text evidence="7">Part of the 30S ribosomal subunit. Contacts protein S5. The interaction surface between S4 and S5 is involved in control of translational fidelity.</text>
</comment>
<dbReference type="HAMAP" id="MF_01306_B">
    <property type="entry name" value="Ribosomal_uS4_B"/>
    <property type="match status" value="1"/>
</dbReference>
<evidence type="ECO:0000259" key="11">
    <source>
        <dbReference type="SMART" id="SM01390"/>
    </source>
</evidence>
<dbReference type="GO" id="GO:0019843">
    <property type="term" value="F:rRNA binding"/>
    <property type="evidence" value="ECO:0007669"/>
    <property type="project" value="UniProtKB-UniRule"/>
</dbReference>
<comment type="caution">
    <text evidence="12">The sequence shown here is derived from an EMBL/GenBank/DDBJ whole genome shotgun (WGS) entry which is preliminary data.</text>
</comment>
<dbReference type="GO" id="GO:0015935">
    <property type="term" value="C:small ribosomal subunit"/>
    <property type="evidence" value="ECO:0007669"/>
    <property type="project" value="InterPro"/>
</dbReference>
<dbReference type="PANTHER" id="PTHR11831:SF4">
    <property type="entry name" value="SMALL RIBOSOMAL SUBUNIT PROTEIN US4M"/>
    <property type="match status" value="1"/>
</dbReference>
<keyword evidence="2 7" id="KW-0699">rRNA-binding</keyword>
<reference evidence="12 13" key="1">
    <citation type="submission" date="2019-10" db="EMBL/GenBank/DDBJ databases">
        <title>Extracellular Electron Transfer in a Candidatus Methanoperedens spp. Enrichment Culture.</title>
        <authorList>
            <person name="Berger S."/>
            <person name="Rangel Shaw D."/>
            <person name="Berben T."/>
            <person name="In 'T Zandt M."/>
            <person name="Frank J."/>
            <person name="Reimann J."/>
            <person name="Jetten M.S.M."/>
            <person name="Welte C.U."/>
        </authorList>
    </citation>
    <scope>NUCLEOTIDE SEQUENCE [LARGE SCALE GENOMIC DNA]</scope>
    <source>
        <strain evidence="12">SB12</strain>
    </source>
</reference>
<protein>
    <recommendedName>
        <fullName evidence="6 7">Small ribosomal subunit protein uS4</fullName>
    </recommendedName>
</protein>
<dbReference type="InterPro" id="IPR022801">
    <property type="entry name" value="Ribosomal_uS4"/>
</dbReference>
<evidence type="ECO:0000256" key="6">
    <source>
        <dbReference type="ARBA" id="ARBA00035254"/>
    </source>
</evidence>
<evidence type="ECO:0000256" key="9">
    <source>
        <dbReference type="SAM" id="MobiDB-lite"/>
    </source>
</evidence>
<evidence type="ECO:0000256" key="1">
    <source>
        <dbReference type="ARBA" id="ARBA00007465"/>
    </source>
</evidence>
<gene>
    <name evidence="7 12" type="primary">rpsD</name>
    <name evidence="12" type="ORF">F9K24_19920</name>
</gene>
<keyword evidence="3 7" id="KW-0694">RNA-binding</keyword>
<comment type="function">
    <text evidence="7">With S5 and S12 plays an important role in translational accuracy.</text>
</comment>
<evidence type="ECO:0000256" key="7">
    <source>
        <dbReference type="HAMAP-Rule" id="MF_01306"/>
    </source>
</evidence>
<dbReference type="GO" id="GO:0042274">
    <property type="term" value="P:ribosomal small subunit biogenesis"/>
    <property type="evidence" value="ECO:0007669"/>
    <property type="project" value="TreeGrafter"/>
</dbReference>
<dbReference type="NCBIfam" id="TIGR01017">
    <property type="entry name" value="rpsD_bact"/>
    <property type="match status" value="1"/>
</dbReference>
<keyword evidence="5 7" id="KW-0687">Ribonucleoprotein</keyword>
<dbReference type="PROSITE" id="PS00632">
    <property type="entry name" value="RIBOSOMAL_S4"/>
    <property type="match status" value="1"/>
</dbReference>
<dbReference type="Pfam" id="PF01479">
    <property type="entry name" value="S4"/>
    <property type="match status" value="1"/>
</dbReference>
<comment type="function">
    <text evidence="7">One of the primary rRNA binding proteins, it binds directly to 16S rRNA where it nucleates assembly of the body of the 30S subunit.</text>
</comment>
<dbReference type="SUPFAM" id="SSF55174">
    <property type="entry name" value="Alpha-L RNA-binding motif"/>
    <property type="match status" value="1"/>
</dbReference>
<dbReference type="InterPro" id="IPR036986">
    <property type="entry name" value="S4_RNA-bd_sf"/>
</dbReference>
<dbReference type="Gene3D" id="1.10.1050.10">
    <property type="entry name" value="Ribosomal Protein S4 Delta 41, Chain A, domain 1"/>
    <property type="match status" value="1"/>
</dbReference>
<dbReference type="InterPro" id="IPR002942">
    <property type="entry name" value="S4_RNA-bd"/>
</dbReference>
<evidence type="ECO:0000256" key="2">
    <source>
        <dbReference type="ARBA" id="ARBA00022730"/>
    </source>
</evidence>
<feature type="domain" description="RNA-binding S4" evidence="10">
    <location>
        <begin position="93"/>
        <end position="157"/>
    </location>
</feature>
<evidence type="ECO:0000256" key="5">
    <source>
        <dbReference type="ARBA" id="ARBA00023274"/>
    </source>
</evidence>
<accession>A0A833GZ90</accession>
<keyword evidence="4 7" id="KW-0689">Ribosomal protein</keyword>
<feature type="region of interest" description="Disordered" evidence="9">
    <location>
        <begin position="29"/>
        <end position="49"/>
    </location>
</feature>
<dbReference type="FunFam" id="3.10.290.10:FF:000001">
    <property type="entry name" value="30S ribosomal protein S4"/>
    <property type="match status" value="1"/>
</dbReference>
<evidence type="ECO:0000256" key="4">
    <source>
        <dbReference type="ARBA" id="ARBA00022980"/>
    </source>
</evidence>
<dbReference type="PROSITE" id="PS50889">
    <property type="entry name" value="S4"/>
    <property type="match status" value="1"/>
</dbReference>
<dbReference type="Proteomes" id="UP000460298">
    <property type="component" value="Unassembled WGS sequence"/>
</dbReference>
<dbReference type="InterPro" id="IPR001912">
    <property type="entry name" value="Ribosomal_uS4_N"/>
</dbReference>
<evidence type="ECO:0000259" key="10">
    <source>
        <dbReference type="SMART" id="SM00363"/>
    </source>
</evidence>
<dbReference type="InterPro" id="IPR018079">
    <property type="entry name" value="Ribosomal_uS4_CS"/>
</dbReference>
<dbReference type="SMART" id="SM01390">
    <property type="entry name" value="Ribosomal_S4"/>
    <property type="match status" value="1"/>
</dbReference>
<feature type="domain" description="Small ribosomal subunit protein uS4 N-terminal" evidence="11">
    <location>
        <begin position="3"/>
        <end position="92"/>
    </location>
</feature>
<dbReference type="Gene3D" id="3.10.290.10">
    <property type="entry name" value="RNA-binding S4 domain"/>
    <property type="match status" value="1"/>
</dbReference>
<dbReference type="InterPro" id="IPR005709">
    <property type="entry name" value="Ribosomal_uS4_bac-type"/>
</dbReference>
<sequence length="206" mass="23586">MATIRKPRHKICRSAGYCLYNDPKCPSIKRPFPPGHRPDSRRKKKSPYGEQLLEKQKLRLTYGMMEKQFYRTFEKASRMHGNKSDNFLMLLETRLMTLVYRLGLARSVFDARQLITHGHVTIDGRRMDIPSYQVKAGQVIGVAAESKALDRIKLAMEGRQNATNPVPYLEVQEDGISGKYLGMTHAGDIPTADRINIARIIEFYSK</sequence>